<proteinExistence type="inferred from homology"/>
<evidence type="ECO:0000256" key="12">
    <source>
        <dbReference type="RuleBase" id="RU366059"/>
    </source>
</evidence>
<dbReference type="GO" id="GO:0006094">
    <property type="term" value="P:gluconeogenesis"/>
    <property type="evidence" value="ECO:0007669"/>
    <property type="project" value="UniProtKB-UniRule"/>
</dbReference>
<evidence type="ECO:0000256" key="3">
    <source>
        <dbReference type="ARBA" id="ARBA00008636"/>
    </source>
</evidence>
<dbReference type="InterPro" id="IPR029009">
    <property type="entry name" value="ASB_dom_sf"/>
</dbReference>
<dbReference type="EMBL" id="PEBX01000030">
    <property type="protein sequence ID" value="PTQ56397.1"/>
    <property type="molecule type" value="Genomic_DNA"/>
</dbReference>
<dbReference type="Pfam" id="PF01842">
    <property type="entry name" value="ACT"/>
    <property type="match status" value="1"/>
</dbReference>
<keyword evidence="6 11" id="KW-0479">Metal-binding</keyword>
<evidence type="ECO:0000256" key="6">
    <source>
        <dbReference type="ARBA" id="ARBA00022723"/>
    </source>
</evidence>
<sequence length="224" mass="24307">MQEPKYRSVFDIIGPVMIGPSSSHTAGAVRIGKLARALHGMDVERAEITFYGSFKETYRGHGTDTAITAGILNMDPHDERVREALALAREKGVAVEFLESTQEADHPNTARVRLMTDMHMSELVGISIGGGKVEIVEILGFPVHLGGDVPTLIIRHIDRHGMIARVAQVLADYAINIATMHVSRKGKGEQALMTIEVDELPPADALTAMQAYDGIIGVSLLYLP</sequence>
<evidence type="ECO:0000256" key="10">
    <source>
        <dbReference type="ARBA" id="ARBA00049406"/>
    </source>
</evidence>
<evidence type="ECO:0000313" key="15">
    <source>
        <dbReference type="Proteomes" id="UP000244338"/>
    </source>
</evidence>
<dbReference type="Gene3D" id="3.30.70.260">
    <property type="match status" value="1"/>
</dbReference>
<evidence type="ECO:0000256" key="4">
    <source>
        <dbReference type="ARBA" id="ARBA00022432"/>
    </source>
</evidence>
<keyword evidence="4 11" id="KW-0312">Gluconeogenesis</keyword>
<evidence type="ECO:0000313" key="14">
    <source>
        <dbReference type="EMBL" id="PTQ56397.1"/>
    </source>
</evidence>
<keyword evidence="7 11" id="KW-0408">Iron</keyword>
<evidence type="ECO:0000256" key="9">
    <source>
        <dbReference type="ARBA" id="ARBA00023239"/>
    </source>
</evidence>
<dbReference type="Proteomes" id="UP000244338">
    <property type="component" value="Unassembled WGS sequence"/>
</dbReference>
<feature type="domain" description="ACT" evidence="13">
    <location>
        <begin position="151"/>
        <end position="223"/>
    </location>
</feature>
<evidence type="ECO:0000256" key="2">
    <source>
        <dbReference type="ARBA" id="ARBA00004742"/>
    </source>
</evidence>
<dbReference type="PROSITE" id="PS51671">
    <property type="entry name" value="ACT"/>
    <property type="match status" value="1"/>
</dbReference>
<dbReference type="SUPFAM" id="SSF143548">
    <property type="entry name" value="Serine metabolism enzymes domain"/>
    <property type="match status" value="1"/>
</dbReference>
<keyword evidence="5 11" id="KW-0004">4Fe-4S</keyword>
<name>A0A2R6Y148_9BACL</name>
<dbReference type="InterPro" id="IPR051318">
    <property type="entry name" value="Fe-S_L-Ser"/>
</dbReference>
<organism evidence="14 15">
    <name type="scientific">Candidatus Carbonibacillus altaicus</name>
    <dbReference type="NCBI Taxonomy" id="2163959"/>
    <lineage>
        <taxon>Bacteria</taxon>
        <taxon>Bacillati</taxon>
        <taxon>Bacillota</taxon>
        <taxon>Bacilli</taxon>
        <taxon>Bacillales</taxon>
        <taxon>Candidatus Carbonibacillus</taxon>
    </lineage>
</organism>
<dbReference type="GO" id="GO:0046872">
    <property type="term" value="F:metal ion binding"/>
    <property type="evidence" value="ECO:0007669"/>
    <property type="project" value="UniProtKB-UniRule"/>
</dbReference>
<evidence type="ECO:0000256" key="11">
    <source>
        <dbReference type="PIRNR" id="PIRNR036692"/>
    </source>
</evidence>
<dbReference type="PIRSF" id="PIRSF036692">
    <property type="entry name" value="SDH_B"/>
    <property type="match status" value="1"/>
</dbReference>
<dbReference type="GO" id="GO:0051539">
    <property type="term" value="F:4 iron, 4 sulfur cluster binding"/>
    <property type="evidence" value="ECO:0007669"/>
    <property type="project" value="UniProtKB-UniRule"/>
</dbReference>
<comment type="catalytic activity">
    <reaction evidence="10 11 12">
        <text>L-serine = pyruvate + NH4(+)</text>
        <dbReference type="Rhea" id="RHEA:19169"/>
        <dbReference type="ChEBI" id="CHEBI:15361"/>
        <dbReference type="ChEBI" id="CHEBI:28938"/>
        <dbReference type="ChEBI" id="CHEBI:33384"/>
        <dbReference type="EC" id="4.3.1.17"/>
    </reaction>
</comment>
<dbReference type="CDD" id="cd04903">
    <property type="entry name" value="ACT_LSD"/>
    <property type="match status" value="1"/>
</dbReference>
<dbReference type="AlphaFoldDB" id="A0A2R6Y148"/>
<accession>A0A2R6Y148</accession>
<dbReference type="InterPro" id="IPR004643">
    <property type="entry name" value="Fe-S_L-Ser_bsu"/>
</dbReference>
<dbReference type="Gene3D" id="3.30.1330.90">
    <property type="entry name" value="D-3-phosphoglycerate dehydrogenase, domain 3"/>
    <property type="match status" value="1"/>
</dbReference>
<comment type="similarity">
    <text evidence="3 11 12">Belongs to the iron-sulfur dependent L-serine dehydratase family.</text>
</comment>
<keyword evidence="9 11" id="KW-0456">Lyase</keyword>
<protein>
    <recommendedName>
        <fullName evidence="11">L-serine deaminase</fullName>
    </recommendedName>
</protein>
<evidence type="ECO:0000256" key="7">
    <source>
        <dbReference type="ARBA" id="ARBA00023004"/>
    </source>
</evidence>
<evidence type="ECO:0000259" key="13">
    <source>
        <dbReference type="PROSITE" id="PS51671"/>
    </source>
</evidence>
<dbReference type="FunFam" id="3.30.70.260:FF:000008">
    <property type="entry name" value="D-3-phosphoglycerate dehydrogenase, chloroplastic"/>
    <property type="match status" value="1"/>
</dbReference>
<reference evidence="15" key="1">
    <citation type="journal article" date="2018" name="Sci. Rep.">
        <title>Lignite coal burning seam in the remote Altai Mountains harbors a hydrogen-driven thermophilic microbial community.</title>
        <authorList>
            <person name="Kadnikov V.V."/>
            <person name="Mardanov A.V."/>
            <person name="Ivasenko D.A."/>
            <person name="Antsiferov D.V."/>
            <person name="Beletsky A.V."/>
            <person name="Karnachuk O.V."/>
            <person name="Ravin N.V."/>
        </authorList>
    </citation>
    <scope>NUCLEOTIDE SEQUENCE [LARGE SCALE GENOMIC DNA]</scope>
</reference>
<dbReference type="SUPFAM" id="SSF55021">
    <property type="entry name" value="ACT-like"/>
    <property type="match status" value="1"/>
</dbReference>
<evidence type="ECO:0000256" key="1">
    <source>
        <dbReference type="ARBA" id="ARBA00001966"/>
    </source>
</evidence>
<dbReference type="InterPro" id="IPR005131">
    <property type="entry name" value="Ser_deHydtase_bsu"/>
</dbReference>
<dbReference type="InterPro" id="IPR002912">
    <property type="entry name" value="ACT_dom"/>
</dbReference>
<dbReference type="InterPro" id="IPR045865">
    <property type="entry name" value="ACT-like_dom_sf"/>
</dbReference>
<comment type="cofactor">
    <cofactor evidence="1 12">
        <name>[4Fe-4S] cluster</name>
        <dbReference type="ChEBI" id="CHEBI:49883"/>
    </cofactor>
</comment>
<dbReference type="NCBIfam" id="TIGR00719">
    <property type="entry name" value="sda_beta"/>
    <property type="match status" value="1"/>
</dbReference>
<evidence type="ECO:0000256" key="5">
    <source>
        <dbReference type="ARBA" id="ARBA00022485"/>
    </source>
</evidence>
<comment type="caution">
    <text evidence="14">The sequence shown here is derived from an EMBL/GenBank/DDBJ whole genome shotgun (WGS) entry which is preliminary data.</text>
</comment>
<keyword evidence="8 11" id="KW-0411">Iron-sulfur</keyword>
<dbReference type="PANTHER" id="PTHR30182">
    <property type="entry name" value="L-SERINE DEHYDRATASE"/>
    <property type="match status" value="1"/>
</dbReference>
<comment type="pathway">
    <text evidence="2 11">Carbohydrate biosynthesis; gluconeogenesis.</text>
</comment>
<dbReference type="UniPathway" id="UPA00138"/>
<dbReference type="Pfam" id="PF03315">
    <property type="entry name" value="SDH_beta"/>
    <property type="match status" value="1"/>
</dbReference>
<dbReference type="PANTHER" id="PTHR30182:SF12">
    <property type="entry name" value="L-SERINE DEHYDRATASE, BETA CHAIN-RELATED"/>
    <property type="match status" value="1"/>
</dbReference>
<evidence type="ECO:0000256" key="8">
    <source>
        <dbReference type="ARBA" id="ARBA00023014"/>
    </source>
</evidence>
<gene>
    <name evidence="14" type="ORF">BSOLF_0286</name>
</gene>
<dbReference type="GO" id="GO:0003941">
    <property type="term" value="F:L-serine ammonia-lyase activity"/>
    <property type="evidence" value="ECO:0007669"/>
    <property type="project" value="UniProtKB-UniRule"/>
</dbReference>